<proteinExistence type="inferred from homology"/>
<dbReference type="GO" id="GO:0051539">
    <property type="term" value="F:4 iron, 4 sulfur cluster binding"/>
    <property type="evidence" value="ECO:0007669"/>
    <property type="project" value="UniProtKB-UniRule"/>
</dbReference>
<dbReference type="Proteomes" id="UP000185669">
    <property type="component" value="Unassembled WGS sequence"/>
</dbReference>
<evidence type="ECO:0000256" key="4">
    <source>
        <dbReference type="ARBA" id="ARBA00022432"/>
    </source>
</evidence>
<keyword evidence="4 11" id="KW-0312">Gluconeogenesis</keyword>
<comment type="cofactor">
    <cofactor evidence="1 12">
        <name>[4Fe-4S] cluster</name>
        <dbReference type="ChEBI" id="CHEBI:49883"/>
    </cofactor>
</comment>
<gene>
    <name evidence="14" type="ORF">SAMN05421834_12139</name>
</gene>
<evidence type="ECO:0000259" key="13">
    <source>
        <dbReference type="PROSITE" id="PS51671"/>
    </source>
</evidence>
<dbReference type="SUPFAM" id="SSF143548">
    <property type="entry name" value="Serine metabolism enzymes domain"/>
    <property type="match status" value="1"/>
</dbReference>
<dbReference type="InterPro" id="IPR045865">
    <property type="entry name" value="ACT-like_dom_sf"/>
</dbReference>
<dbReference type="GO" id="GO:0003941">
    <property type="term" value="F:L-serine ammonia-lyase activity"/>
    <property type="evidence" value="ECO:0007669"/>
    <property type="project" value="UniProtKB-UniRule"/>
</dbReference>
<dbReference type="PROSITE" id="PS51671">
    <property type="entry name" value="ACT"/>
    <property type="match status" value="1"/>
</dbReference>
<dbReference type="UniPathway" id="UPA00138"/>
<dbReference type="InterPro" id="IPR051318">
    <property type="entry name" value="Fe-S_L-Ser"/>
</dbReference>
<keyword evidence="5 11" id="KW-0004">4Fe-4S</keyword>
<evidence type="ECO:0000256" key="1">
    <source>
        <dbReference type="ARBA" id="ARBA00001966"/>
    </source>
</evidence>
<keyword evidence="8 11" id="KW-0411">Iron-sulfur</keyword>
<dbReference type="InterPro" id="IPR029009">
    <property type="entry name" value="ASB_dom_sf"/>
</dbReference>
<evidence type="ECO:0000256" key="11">
    <source>
        <dbReference type="PIRNR" id="PIRNR036692"/>
    </source>
</evidence>
<evidence type="ECO:0000256" key="3">
    <source>
        <dbReference type="ARBA" id="ARBA00008636"/>
    </source>
</evidence>
<accession>A0A1N7A6A6</accession>
<dbReference type="Gene3D" id="3.30.70.260">
    <property type="match status" value="1"/>
</dbReference>
<evidence type="ECO:0000313" key="15">
    <source>
        <dbReference type="Proteomes" id="UP000185669"/>
    </source>
</evidence>
<feature type="domain" description="ACT" evidence="13">
    <location>
        <begin position="147"/>
        <end position="219"/>
    </location>
</feature>
<dbReference type="AlphaFoldDB" id="A0A1N7A6A6"/>
<evidence type="ECO:0000313" key="14">
    <source>
        <dbReference type="EMBL" id="SIR34526.1"/>
    </source>
</evidence>
<dbReference type="NCBIfam" id="TIGR00719">
    <property type="entry name" value="sda_beta"/>
    <property type="match status" value="1"/>
</dbReference>
<dbReference type="PIRSF" id="PIRSF036692">
    <property type="entry name" value="SDH_B"/>
    <property type="match status" value="1"/>
</dbReference>
<evidence type="ECO:0000256" key="8">
    <source>
        <dbReference type="ARBA" id="ARBA00023014"/>
    </source>
</evidence>
<organism evidence="14 15">
    <name type="scientific">Halanaerobium kushneri</name>
    <dbReference type="NCBI Taxonomy" id="56779"/>
    <lineage>
        <taxon>Bacteria</taxon>
        <taxon>Bacillati</taxon>
        <taxon>Bacillota</taxon>
        <taxon>Clostridia</taxon>
        <taxon>Halanaerobiales</taxon>
        <taxon>Halanaerobiaceae</taxon>
        <taxon>Halanaerobium</taxon>
    </lineage>
</organism>
<dbReference type="STRING" id="56779.SAMN05421834_12139"/>
<comment type="catalytic activity">
    <reaction evidence="10 11 12">
        <text>L-serine = pyruvate + NH4(+)</text>
        <dbReference type="Rhea" id="RHEA:19169"/>
        <dbReference type="ChEBI" id="CHEBI:15361"/>
        <dbReference type="ChEBI" id="CHEBI:28938"/>
        <dbReference type="ChEBI" id="CHEBI:33384"/>
        <dbReference type="EC" id="4.3.1.17"/>
    </reaction>
</comment>
<keyword evidence="6 11" id="KW-0479">Metal-binding</keyword>
<dbReference type="OrthoDB" id="9813137at2"/>
<dbReference type="GO" id="GO:0006094">
    <property type="term" value="P:gluconeogenesis"/>
    <property type="evidence" value="ECO:0007669"/>
    <property type="project" value="UniProtKB-UniRule"/>
</dbReference>
<keyword evidence="7 11" id="KW-0408">Iron</keyword>
<reference evidence="15" key="1">
    <citation type="submission" date="2017-01" db="EMBL/GenBank/DDBJ databases">
        <authorList>
            <person name="Varghese N."/>
            <person name="Submissions S."/>
        </authorList>
    </citation>
    <scope>NUCLEOTIDE SEQUENCE [LARGE SCALE GENOMIC DNA]</scope>
    <source>
        <strain evidence="15">ATCC 700103</strain>
    </source>
</reference>
<dbReference type="PANTHER" id="PTHR30182">
    <property type="entry name" value="L-SERINE DEHYDRATASE"/>
    <property type="match status" value="1"/>
</dbReference>
<dbReference type="Gene3D" id="3.30.1330.90">
    <property type="entry name" value="D-3-phosphoglycerate dehydrogenase, domain 3"/>
    <property type="match status" value="1"/>
</dbReference>
<keyword evidence="15" id="KW-1185">Reference proteome</keyword>
<evidence type="ECO:0000256" key="2">
    <source>
        <dbReference type="ARBA" id="ARBA00004742"/>
    </source>
</evidence>
<evidence type="ECO:0000256" key="7">
    <source>
        <dbReference type="ARBA" id="ARBA00023004"/>
    </source>
</evidence>
<name>A0A1N7A6A6_9FIRM</name>
<evidence type="ECO:0000256" key="5">
    <source>
        <dbReference type="ARBA" id="ARBA00022485"/>
    </source>
</evidence>
<comment type="pathway">
    <text evidence="2 11">Carbohydrate biosynthesis; gluconeogenesis.</text>
</comment>
<dbReference type="Pfam" id="PF03315">
    <property type="entry name" value="SDH_beta"/>
    <property type="match status" value="1"/>
</dbReference>
<dbReference type="CDD" id="cd04903">
    <property type="entry name" value="ACT_LSD"/>
    <property type="match status" value="1"/>
</dbReference>
<dbReference type="PANTHER" id="PTHR30182:SF12">
    <property type="entry name" value="L-SERINE DEHYDRATASE, BETA CHAIN-RELATED"/>
    <property type="match status" value="1"/>
</dbReference>
<evidence type="ECO:0000256" key="12">
    <source>
        <dbReference type="RuleBase" id="RU366059"/>
    </source>
</evidence>
<dbReference type="InterPro" id="IPR004643">
    <property type="entry name" value="Fe-S_L-Ser_bsu"/>
</dbReference>
<dbReference type="EMBL" id="FTNC01000021">
    <property type="protein sequence ID" value="SIR34526.1"/>
    <property type="molecule type" value="Genomic_DNA"/>
</dbReference>
<dbReference type="GO" id="GO:0046872">
    <property type="term" value="F:metal ion binding"/>
    <property type="evidence" value="ECO:0007669"/>
    <property type="project" value="UniProtKB-UniRule"/>
</dbReference>
<evidence type="ECO:0000256" key="9">
    <source>
        <dbReference type="ARBA" id="ARBA00023239"/>
    </source>
</evidence>
<evidence type="ECO:0000256" key="6">
    <source>
        <dbReference type="ARBA" id="ARBA00022723"/>
    </source>
</evidence>
<dbReference type="InterPro" id="IPR005131">
    <property type="entry name" value="Ser_deHydtase_bsu"/>
</dbReference>
<dbReference type="InterPro" id="IPR002912">
    <property type="entry name" value="ACT_dom"/>
</dbReference>
<comment type="similarity">
    <text evidence="3 11 12">Belongs to the iron-sulfur dependent L-serine dehydratase family.</text>
</comment>
<dbReference type="RefSeq" id="WP_084566201.1">
    <property type="nucleotide sequence ID" value="NZ_FTNC01000021.1"/>
</dbReference>
<protein>
    <recommendedName>
        <fullName evidence="11">L-serine deaminase</fullName>
    </recommendedName>
</protein>
<sequence length="220" mass="24389">MSIFEIMGPAMIGPSSSHTAGAARIGRMARLLFADKIDRAVVKLHGSFADTAVGHGTDRAIIGGLLGFLPDDERLRGSFELADKQGMEFSLEEVKLREVHPNTAKIELYNKENNKKLEIVASSIGGGRIKVTEINGSPVELTGRMPTLWILHHDRPGEVGIITSILGSYKINIAFMQVYRNRKGDIGSCIIEMDHKPNEYVIKHLENSEDIIQVRYLPRI</sequence>
<dbReference type="SUPFAM" id="SSF55021">
    <property type="entry name" value="ACT-like"/>
    <property type="match status" value="1"/>
</dbReference>
<keyword evidence="9 11" id="KW-0456">Lyase</keyword>
<evidence type="ECO:0000256" key="10">
    <source>
        <dbReference type="ARBA" id="ARBA00049406"/>
    </source>
</evidence>